<name>A0AAE0Q9S4_9TELE</name>
<dbReference type="PANTHER" id="PTHR37984:SF15">
    <property type="entry name" value="INTEGRASE CATALYTIC DOMAIN-CONTAINING PROTEIN"/>
    <property type="match status" value="1"/>
</dbReference>
<dbReference type="PROSITE" id="PS50994">
    <property type="entry name" value="INTEGRASE"/>
    <property type="match status" value="1"/>
</dbReference>
<gene>
    <name evidence="2" type="ORF">QTP70_011959</name>
</gene>
<dbReference type="InterPro" id="IPR012337">
    <property type="entry name" value="RNaseH-like_sf"/>
</dbReference>
<dbReference type="InterPro" id="IPR001584">
    <property type="entry name" value="Integrase_cat-core"/>
</dbReference>
<keyword evidence="3" id="KW-1185">Reference proteome</keyword>
<comment type="caution">
    <text evidence="2">The sequence shown here is derived from an EMBL/GenBank/DDBJ whole genome shotgun (WGS) entry which is preliminary data.</text>
</comment>
<dbReference type="GO" id="GO:0003676">
    <property type="term" value="F:nucleic acid binding"/>
    <property type="evidence" value="ECO:0007669"/>
    <property type="project" value="InterPro"/>
</dbReference>
<reference evidence="2" key="1">
    <citation type="submission" date="2023-06" db="EMBL/GenBank/DDBJ databases">
        <title>Male Hemibagrus guttatus genome.</title>
        <authorList>
            <person name="Bian C."/>
        </authorList>
    </citation>
    <scope>NUCLEOTIDE SEQUENCE</scope>
    <source>
        <strain evidence="2">Male_cb2023</strain>
        <tissue evidence="2">Muscle</tissue>
    </source>
</reference>
<dbReference type="InterPro" id="IPR050951">
    <property type="entry name" value="Retrovirus_Pol_polyprotein"/>
</dbReference>
<accession>A0AAE0Q9S4</accession>
<organism evidence="2 3">
    <name type="scientific">Hemibagrus guttatus</name>
    <dbReference type="NCBI Taxonomy" id="175788"/>
    <lineage>
        <taxon>Eukaryota</taxon>
        <taxon>Metazoa</taxon>
        <taxon>Chordata</taxon>
        <taxon>Craniata</taxon>
        <taxon>Vertebrata</taxon>
        <taxon>Euteleostomi</taxon>
        <taxon>Actinopterygii</taxon>
        <taxon>Neopterygii</taxon>
        <taxon>Teleostei</taxon>
        <taxon>Ostariophysi</taxon>
        <taxon>Siluriformes</taxon>
        <taxon>Bagridae</taxon>
        <taxon>Hemibagrus</taxon>
    </lineage>
</organism>
<sequence>MDTSKESSVMDWPEPAMAKEYGLPEDIVSDRAPQFTSRVWRAFNIQLGVNVNLNSSYHPQSNGQNECLNQEIGRYLRSYSSREQQRWSEFLLWAEYAQNSLIRSSMGRTTVHPGVKAACFHGQKSLRCTCRMLFVDKESTQIATVLPSL</sequence>
<dbReference type="AlphaFoldDB" id="A0AAE0Q9S4"/>
<feature type="domain" description="Integrase catalytic" evidence="1">
    <location>
        <begin position="1"/>
        <end position="121"/>
    </location>
</feature>
<dbReference type="EMBL" id="JAUCMX010000019">
    <property type="protein sequence ID" value="KAK3516425.1"/>
    <property type="molecule type" value="Genomic_DNA"/>
</dbReference>
<dbReference type="Gene3D" id="3.30.420.10">
    <property type="entry name" value="Ribonuclease H-like superfamily/Ribonuclease H"/>
    <property type="match status" value="1"/>
</dbReference>
<dbReference type="Proteomes" id="UP001274896">
    <property type="component" value="Unassembled WGS sequence"/>
</dbReference>
<dbReference type="InterPro" id="IPR036397">
    <property type="entry name" value="RNaseH_sf"/>
</dbReference>
<proteinExistence type="predicted"/>
<dbReference type="PANTHER" id="PTHR37984">
    <property type="entry name" value="PROTEIN CBG26694"/>
    <property type="match status" value="1"/>
</dbReference>
<protein>
    <recommendedName>
        <fullName evidence="1">Integrase catalytic domain-containing protein</fullName>
    </recommendedName>
</protein>
<dbReference type="GO" id="GO:0015074">
    <property type="term" value="P:DNA integration"/>
    <property type="evidence" value="ECO:0007669"/>
    <property type="project" value="InterPro"/>
</dbReference>
<evidence type="ECO:0000313" key="3">
    <source>
        <dbReference type="Proteomes" id="UP001274896"/>
    </source>
</evidence>
<evidence type="ECO:0000313" key="2">
    <source>
        <dbReference type="EMBL" id="KAK3516425.1"/>
    </source>
</evidence>
<evidence type="ECO:0000259" key="1">
    <source>
        <dbReference type="PROSITE" id="PS50994"/>
    </source>
</evidence>
<dbReference type="SUPFAM" id="SSF53098">
    <property type="entry name" value="Ribonuclease H-like"/>
    <property type="match status" value="1"/>
</dbReference>